<dbReference type="AlphaFoldDB" id="X1P9S0"/>
<dbReference type="SUPFAM" id="SSF49344">
    <property type="entry name" value="CBD9-like"/>
    <property type="match status" value="1"/>
</dbReference>
<comment type="caution">
    <text evidence="1">The sequence shown here is derived from an EMBL/GenBank/DDBJ whole genome shotgun (WGS) entry which is preliminary data.</text>
</comment>
<proteinExistence type="predicted"/>
<reference evidence="1" key="1">
    <citation type="journal article" date="2014" name="Front. Microbiol.">
        <title>High frequency of phylogenetically diverse reductive dehalogenase-homologous genes in deep subseafloor sedimentary metagenomes.</title>
        <authorList>
            <person name="Kawai M."/>
            <person name="Futagami T."/>
            <person name="Toyoda A."/>
            <person name="Takaki Y."/>
            <person name="Nishi S."/>
            <person name="Hori S."/>
            <person name="Arai W."/>
            <person name="Tsubouchi T."/>
            <person name="Morono Y."/>
            <person name="Uchiyama I."/>
            <person name="Ito T."/>
            <person name="Fujiyama A."/>
            <person name="Inagaki F."/>
            <person name="Takami H."/>
        </authorList>
    </citation>
    <scope>NUCLEOTIDE SEQUENCE</scope>
    <source>
        <strain evidence="1">Expedition CK06-06</strain>
    </source>
</reference>
<organism evidence="1">
    <name type="scientific">marine sediment metagenome</name>
    <dbReference type="NCBI Taxonomy" id="412755"/>
    <lineage>
        <taxon>unclassified sequences</taxon>
        <taxon>metagenomes</taxon>
        <taxon>ecological metagenomes</taxon>
    </lineage>
</organism>
<evidence type="ECO:0000313" key="1">
    <source>
        <dbReference type="EMBL" id="GAI52578.1"/>
    </source>
</evidence>
<dbReference type="Gene3D" id="2.60.40.1190">
    <property type="match status" value="1"/>
</dbReference>
<feature type="non-terminal residue" evidence="1">
    <location>
        <position position="215"/>
    </location>
</feature>
<protein>
    <submittedName>
        <fullName evidence="1">Uncharacterized protein</fullName>
    </submittedName>
</protein>
<name>X1P9S0_9ZZZZ</name>
<feature type="non-terminal residue" evidence="1">
    <location>
        <position position="1"/>
    </location>
</feature>
<dbReference type="EMBL" id="BARV01037614">
    <property type="protein sequence ID" value="GAI52578.1"/>
    <property type="molecule type" value="Genomic_DNA"/>
</dbReference>
<accession>X1P9S0</accession>
<gene>
    <name evidence="1" type="ORF">S06H3_58149</name>
</gene>
<sequence>RADWDAGTGWTKVTARIDEFLWADGSGAGSFPNITASQANLDAIVRIELWMMDYPWHGNNNYLDDLRIEPAVEALSEAVVYNADYGTITVDGDASDWAGLVDSDIIDFDLSTIPHQPAGNLHVQYRLAWDPNYLYILVEEQHGDDLAFEATHTDNSAGGLAWGVTNDAGIRYDSLALSFDFTNNRLPSVDVHMSLYLILGLSSADETDLFIAYGD</sequence>